<protein>
    <recommendedName>
        <fullName evidence="2">FAD-binding PCMH-type domain-containing protein</fullName>
    </recommendedName>
</protein>
<reference evidence="3 4" key="1">
    <citation type="journal article" date="2017" name="Int. J. Syst. Evol. Microbiol.">
        <title>Achromobacter aloeverae sp. nov., isolated from the root of Aloe vera (L.) Burm.f.</title>
        <authorList>
            <person name="Kuncharoen N."/>
            <person name="Muramatsu Y."/>
            <person name="Shibata C."/>
            <person name="Kamakura Y."/>
            <person name="Nakagawa Y."/>
            <person name="Tanasupawat S."/>
        </authorList>
    </citation>
    <scope>NUCLEOTIDE SEQUENCE [LARGE SCALE GENOMIC DNA]</scope>
    <source>
        <strain evidence="3 4">AVA-1</strain>
    </source>
</reference>
<keyword evidence="4" id="KW-1185">Reference proteome</keyword>
<dbReference type="EMBL" id="PYAL01000008">
    <property type="protein sequence ID" value="RXN84355.1"/>
    <property type="molecule type" value="Genomic_DNA"/>
</dbReference>
<gene>
    <name evidence="3" type="ORF">C7R54_23445</name>
</gene>
<evidence type="ECO:0000256" key="1">
    <source>
        <dbReference type="SAM" id="MobiDB-lite"/>
    </source>
</evidence>
<dbReference type="InterPro" id="IPR036318">
    <property type="entry name" value="FAD-bd_PCMH-like_sf"/>
</dbReference>
<dbReference type="PROSITE" id="PS51387">
    <property type="entry name" value="FAD_PCMH"/>
    <property type="match status" value="1"/>
</dbReference>
<proteinExistence type="predicted"/>
<comment type="caution">
    <text evidence="3">The sequence shown here is derived from an EMBL/GenBank/DDBJ whole genome shotgun (WGS) entry which is preliminary data.</text>
</comment>
<evidence type="ECO:0000259" key="2">
    <source>
        <dbReference type="PROSITE" id="PS51387"/>
    </source>
</evidence>
<dbReference type="GO" id="GO:0071949">
    <property type="term" value="F:FAD binding"/>
    <property type="evidence" value="ECO:0007669"/>
    <property type="project" value="InterPro"/>
</dbReference>
<feature type="region of interest" description="Disordered" evidence="1">
    <location>
        <begin position="283"/>
        <end position="312"/>
    </location>
</feature>
<organism evidence="3 4">
    <name type="scientific">Achromobacter aloeverae</name>
    <dbReference type="NCBI Taxonomy" id="1750518"/>
    <lineage>
        <taxon>Bacteria</taxon>
        <taxon>Pseudomonadati</taxon>
        <taxon>Pseudomonadota</taxon>
        <taxon>Betaproteobacteria</taxon>
        <taxon>Burkholderiales</taxon>
        <taxon>Alcaligenaceae</taxon>
        <taxon>Achromobacter</taxon>
    </lineage>
</organism>
<dbReference type="Proteomes" id="UP000290849">
    <property type="component" value="Unassembled WGS sequence"/>
</dbReference>
<dbReference type="InterPro" id="IPR016166">
    <property type="entry name" value="FAD-bd_PCMH"/>
</dbReference>
<sequence length="338" mass="34461">MEAARRAFLMGRRPPETPWTVFLRRLRRACEGELQAMDAGSVPASAPSPAAPAASATASAAAHWRPASLADVRAARALCAEHGVAMALAGTRGQAAGRSCLWVDPRALDTLRCLDDVSPSSASASAARWRAAPGVTMAMLADAGLAQFAALPADMTVAAWLAGRRRGAGSGRFACPPGLVSVDAMLADGALETLGPFGASGGLPLRSASGQALIPALYTLSTRAGAGWCRAQARWPARYRLDALMPPPPAEANLAGLLAGHEGALAWVESVVLQAVPDHERSAAGGAVTSPAACPSADLTKDADGGEAPAYPAEARALDAHIKDVFDPAGLFPDAPTP</sequence>
<evidence type="ECO:0000313" key="3">
    <source>
        <dbReference type="EMBL" id="RXN84355.1"/>
    </source>
</evidence>
<dbReference type="OrthoDB" id="8689618at2"/>
<evidence type="ECO:0000313" key="4">
    <source>
        <dbReference type="Proteomes" id="UP000290849"/>
    </source>
</evidence>
<dbReference type="AlphaFoldDB" id="A0A4Q1HDR1"/>
<dbReference type="SUPFAM" id="SSF56176">
    <property type="entry name" value="FAD-binding/transporter-associated domain-like"/>
    <property type="match status" value="1"/>
</dbReference>
<name>A0A4Q1HDR1_9BURK</name>
<accession>A0A4Q1HDR1</accession>
<feature type="domain" description="FAD-binding PCMH-type" evidence="2">
    <location>
        <begin position="56"/>
        <end position="278"/>
    </location>
</feature>